<proteinExistence type="predicted"/>
<dbReference type="RefSeq" id="XP_046063345.1">
    <property type="nucleotide sequence ID" value="XM_046203582.1"/>
</dbReference>
<accession>A0A9P8T8E9</accession>
<name>A0A9P8T8E9_9ASCO</name>
<reference evidence="1" key="2">
    <citation type="submission" date="2021-01" db="EMBL/GenBank/DDBJ databases">
        <authorList>
            <person name="Schikora-Tamarit M.A."/>
        </authorList>
    </citation>
    <scope>NUCLEOTIDE SEQUENCE</scope>
    <source>
        <strain evidence="1">CBS6075</strain>
    </source>
</reference>
<organism evidence="1 2">
    <name type="scientific">Ogataea philodendri</name>
    <dbReference type="NCBI Taxonomy" id="1378263"/>
    <lineage>
        <taxon>Eukaryota</taxon>
        <taxon>Fungi</taxon>
        <taxon>Dikarya</taxon>
        <taxon>Ascomycota</taxon>
        <taxon>Saccharomycotina</taxon>
        <taxon>Pichiomycetes</taxon>
        <taxon>Pichiales</taxon>
        <taxon>Pichiaceae</taxon>
        <taxon>Ogataea</taxon>
    </lineage>
</organism>
<dbReference type="EMBL" id="JAEUBE010000158">
    <property type="protein sequence ID" value="KAH3668931.1"/>
    <property type="molecule type" value="Genomic_DNA"/>
</dbReference>
<dbReference type="Proteomes" id="UP000769157">
    <property type="component" value="Unassembled WGS sequence"/>
</dbReference>
<reference evidence="1" key="1">
    <citation type="journal article" date="2021" name="Open Biol.">
        <title>Shared evolutionary footprints suggest mitochondrial oxidative damage underlies multiple complex I losses in fungi.</title>
        <authorList>
            <person name="Schikora-Tamarit M.A."/>
            <person name="Marcet-Houben M."/>
            <person name="Nosek J."/>
            <person name="Gabaldon T."/>
        </authorList>
    </citation>
    <scope>NUCLEOTIDE SEQUENCE</scope>
    <source>
        <strain evidence="1">CBS6075</strain>
    </source>
</reference>
<keyword evidence="2" id="KW-1185">Reference proteome</keyword>
<dbReference type="GeneID" id="70234653"/>
<comment type="caution">
    <text evidence="1">The sequence shown here is derived from an EMBL/GenBank/DDBJ whole genome shotgun (WGS) entry which is preliminary data.</text>
</comment>
<sequence>MNVVPFGGFVSGDTQRRPAQISAVGECPYLGNEKPYEVSVGVVANVVVKPDAMVVEQLDTPAAQGTVFAAGGLGHETRATVCREEEQVVVRKHGRGGGARVDQHSHGKCVVCEQDRGDD</sequence>
<evidence type="ECO:0000313" key="2">
    <source>
        <dbReference type="Proteomes" id="UP000769157"/>
    </source>
</evidence>
<protein>
    <submittedName>
        <fullName evidence="1">Uncharacterized protein</fullName>
    </submittedName>
</protein>
<gene>
    <name evidence="1" type="ORF">OGAPHI_002686</name>
</gene>
<dbReference type="AlphaFoldDB" id="A0A9P8T8E9"/>
<evidence type="ECO:0000313" key="1">
    <source>
        <dbReference type="EMBL" id="KAH3668931.1"/>
    </source>
</evidence>